<reference evidence="3 4" key="1">
    <citation type="submission" date="2018-10" db="EMBL/GenBank/DDBJ databases">
        <authorList>
            <person name="Chen W.-M."/>
        </authorList>
    </citation>
    <scope>NUCLEOTIDE SEQUENCE [LARGE SCALE GENOMIC DNA]</scope>
    <source>
        <strain evidence="3 4">H-5</strain>
    </source>
</reference>
<protein>
    <submittedName>
        <fullName evidence="3">(2Fe-2S)-binding protein</fullName>
    </submittedName>
</protein>
<dbReference type="Gene3D" id="1.10.10.1100">
    <property type="entry name" value="BFD-like [2Fe-2S]-binding domain"/>
    <property type="match status" value="1"/>
</dbReference>
<evidence type="ECO:0000313" key="3">
    <source>
        <dbReference type="EMBL" id="ROH86320.1"/>
    </source>
</evidence>
<proteinExistence type="predicted"/>
<feature type="compositionally biased region" description="Polar residues" evidence="1">
    <location>
        <begin position="93"/>
        <end position="102"/>
    </location>
</feature>
<accession>A0A3N0V0N4</accession>
<dbReference type="RefSeq" id="WP_123237384.1">
    <property type="nucleotide sequence ID" value="NZ_RJVP01000003.1"/>
</dbReference>
<evidence type="ECO:0000313" key="4">
    <source>
        <dbReference type="Proteomes" id="UP000275137"/>
    </source>
</evidence>
<feature type="domain" description="BFD-like [2Fe-2S]-binding" evidence="2">
    <location>
        <begin position="13"/>
        <end position="60"/>
    </location>
</feature>
<dbReference type="Proteomes" id="UP000275137">
    <property type="component" value="Unassembled WGS sequence"/>
</dbReference>
<dbReference type="EMBL" id="RJVP01000003">
    <property type="protein sequence ID" value="ROH86320.1"/>
    <property type="molecule type" value="Genomic_DNA"/>
</dbReference>
<dbReference type="InterPro" id="IPR041854">
    <property type="entry name" value="BFD-like_2Fe2S-bd_dom_sf"/>
</dbReference>
<dbReference type="InterPro" id="IPR007419">
    <property type="entry name" value="BFD-like_2Fe2S-bd_dom"/>
</dbReference>
<sequence>MADDQKNPDDEVLCYCSGTRRGQIRELFLGGRDMDGISRWTGALSGCGGCEWDIGVYLEELAQATEAAASASAATDVAASCGGSAKDDVASQCGESPSSNNR</sequence>
<feature type="region of interest" description="Disordered" evidence="1">
    <location>
        <begin position="81"/>
        <end position="102"/>
    </location>
</feature>
<evidence type="ECO:0000256" key="1">
    <source>
        <dbReference type="SAM" id="MobiDB-lite"/>
    </source>
</evidence>
<evidence type="ECO:0000259" key="2">
    <source>
        <dbReference type="Pfam" id="PF04324"/>
    </source>
</evidence>
<dbReference type="AlphaFoldDB" id="A0A3N0V0N4"/>
<keyword evidence="4" id="KW-1185">Reference proteome</keyword>
<dbReference type="Pfam" id="PF04324">
    <property type="entry name" value="Fer2_BFD"/>
    <property type="match status" value="1"/>
</dbReference>
<organism evidence="3 4">
    <name type="scientific">Pseudomethylobacillus aquaticus</name>
    <dbReference type="NCBI Taxonomy" id="2676064"/>
    <lineage>
        <taxon>Bacteria</taxon>
        <taxon>Pseudomonadati</taxon>
        <taxon>Pseudomonadota</taxon>
        <taxon>Betaproteobacteria</taxon>
        <taxon>Nitrosomonadales</taxon>
        <taxon>Methylophilaceae</taxon>
        <taxon>Pseudomethylobacillus</taxon>
    </lineage>
</organism>
<comment type="caution">
    <text evidence="3">The sequence shown here is derived from an EMBL/GenBank/DDBJ whole genome shotgun (WGS) entry which is preliminary data.</text>
</comment>
<gene>
    <name evidence="3" type="ORF">ED236_07770</name>
</gene>
<name>A0A3N0V0N4_9PROT</name>